<feature type="non-terminal residue" evidence="4">
    <location>
        <position position="142"/>
    </location>
</feature>
<evidence type="ECO:0000313" key="5">
    <source>
        <dbReference type="Proteomes" id="UP000305222"/>
    </source>
</evidence>
<gene>
    <name evidence="4" type="ORF">FC699_31130</name>
</gene>
<evidence type="ECO:0000256" key="2">
    <source>
        <dbReference type="ARBA" id="ARBA00022553"/>
    </source>
</evidence>
<feature type="non-terminal residue" evidence="4">
    <location>
        <position position="1"/>
    </location>
</feature>
<dbReference type="EMBL" id="SZON01002686">
    <property type="protein sequence ID" value="TKI84817.1"/>
    <property type="molecule type" value="Genomic_DNA"/>
</dbReference>
<keyword evidence="2" id="KW-0597">Phosphoprotein</keyword>
<dbReference type="SUPFAM" id="SSF56801">
    <property type="entry name" value="Acetyl-CoA synthetase-like"/>
    <property type="match status" value="1"/>
</dbReference>
<proteinExistence type="predicted"/>
<name>A0A4U3AAI7_9BACI</name>
<dbReference type="Gene3D" id="3.40.50.12780">
    <property type="entry name" value="N-terminal domain of ligase-like"/>
    <property type="match status" value="1"/>
</dbReference>
<dbReference type="Proteomes" id="UP000305222">
    <property type="component" value="Unassembled WGS sequence"/>
</dbReference>
<protein>
    <recommendedName>
        <fullName evidence="3">AMP-dependent synthetase/ligase domain-containing protein</fullName>
    </recommendedName>
</protein>
<dbReference type="PANTHER" id="PTHR44845">
    <property type="entry name" value="CARRIER DOMAIN-CONTAINING PROTEIN"/>
    <property type="match status" value="1"/>
</dbReference>
<dbReference type="Pfam" id="PF00501">
    <property type="entry name" value="AMP-binding"/>
    <property type="match status" value="1"/>
</dbReference>
<evidence type="ECO:0000259" key="3">
    <source>
        <dbReference type="Pfam" id="PF00501"/>
    </source>
</evidence>
<comment type="caution">
    <text evidence="4">The sequence shown here is derived from an EMBL/GenBank/DDBJ whole genome shotgun (WGS) entry which is preliminary data.</text>
</comment>
<evidence type="ECO:0000256" key="1">
    <source>
        <dbReference type="ARBA" id="ARBA00022450"/>
    </source>
</evidence>
<evidence type="ECO:0000313" key="4">
    <source>
        <dbReference type="EMBL" id="TKI84817.1"/>
    </source>
</evidence>
<keyword evidence="1" id="KW-0596">Phosphopantetheine</keyword>
<dbReference type="PANTHER" id="PTHR44845:SF6">
    <property type="entry name" value="BETA-ALANINE-ACTIVATING ENZYME"/>
    <property type="match status" value="1"/>
</dbReference>
<dbReference type="InterPro" id="IPR042099">
    <property type="entry name" value="ANL_N_sf"/>
</dbReference>
<organism evidence="4 5">
    <name type="scientific">Bacillus wiedmannii</name>
    <dbReference type="NCBI Taxonomy" id="1890302"/>
    <lineage>
        <taxon>Bacteria</taxon>
        <taxon>Bacillati</taxon>
        <taxon>Bacillota</taxon>
        <taxon>Bacilli</taxon>
        <taxon>Bacillales</taxon>
        <taxon>Bacillaceae</taxon>
        <taxon>Bacillus</taxon>
        <taxon>Bacillus cereus group</taxon>
    </lineage>
</organism>
<accession>A0A4U3AAI7</accession>
<feature type="domain" description="AMP-dependent synthetase/ligase" evidence="3">
    <location>
        <begin position="2"/>
        <end position="142"/>
    </location>
</feature>
<reference evidence="4 5" key="1">
    <citation type="journal article" date="2019" name="Environ. Microbiol.">
        <title>An active ?-lactamase is a part of an orchestrated cell wall stress resistance network of Bacillus subtilis and related rhizosphere species.</title>
        <authorList>
            <person name="Bucher T."/>
            <person name="Keren-Paz A."/>
            <person name="Hausser J."/>
            <person name="Olender T."/>
            <person name="Cytryn E."/>
            <person name="Kolodkin-Gal I."/>
        </authorList>
    </citation>
    <scope>NUCLEOTIDE SEQUENCE [LARGE SCALE GENOMIC DNA]</scope>
    <source>
        <strain evidence="4 5">I5</strain>
    </source>
</reference>
<dbReference type="AlphaFoldDB" id="A0A4U3AAI7"/>
<dbReference type="InterPro" id="IPR000873">
    <property type="entry name" value="AMP-dep_synth/lig_dom"/>
</dbReference>
<sequence>TIYTSGSTGNPKGVIVPMKALSNFLLSMDDMFSLHENDHLLAVTTFAFDISALEIYLPLISGASLTIVQKEVIQEPSALTALLQEERVTIMQATPTLWQALVTEYPERLQGLNVLVGGEALPAHLANTLKELGCSITNLYGP</sequence>